<feature type="signal peptide" evidence="6">
    <location>
        <begin position="1"/>
        <end position="34"/>
    </location>
</feature>
<keyword evidence="3 5" id="KW-0472">Membrane</keyword>
<evidence type="ECO:0000256" key="2">
    <source>
        <dbReference type="ARBA" id="ARBA00009810"/>
    </source>
</evidence>
<keyword evidence="5" id="KW-0798">TonB box</keyword>
<sequence length="1042" mass="113065">MTHQLREPRRPRLTAARSTFVVTALAGLLAQAYAQQATPSGNSLETVVVTGIRSSLANSAKAKRDDVGLSETVFAEDLGKFPDPSIVDSLSRIPGVTITRASIDGEGLNVSIRGMGPAFTRVLLNGAPVASASAGSWAGSISANREVDMDFLPSELFSSASVYKSQKASIIEGGLAGTVDMRSARPFDKRGLRSAVTFSGNYRDLDKRWGKTGSALVSNTWDLPEVGSVGALVGVAFGQTFYHANNFDALDMRNYQLKAFQANASDNPNNTGAGSQSTPDTVPSGLALSALPEFARSLLVPGKQIDRALLLALNPGASIKQIDNALMGRLARHRFFEGERRRISANLSLQWQPNDQWDLYVDTIVARKGNKMEYGAMNSGTRANQSIPLGMEFDRSDCDSGCVLTKATLANTFSALEYRPMKEVTRFGSINPGFEFRANDEITIDGHFNATNSSFYRDMPSVLVSTNGADSVITYDNSQGGLPTIKSNLDLNDPKNFGWYQPGQGLSTLRMDLYERTNTTRGARANLKWGTNNFNVRVGGSWDDIERRYRQYGTGGGGAGNWINATCSNNINFMFIQPNTTSQGACDGRFQPGPVAASAYPGFGQGATAGQSGLAYLGSLVPNAAVPNYLYGSKEGFVLVNWDKFAKDTNYQLYRDNIYKNFGNGSGGYLREIVTGFYTEVNGKVDVLGRALRYNAGIRFAGTEQTIGVLQAVADSRNAANGNLNGSRYPDIATWAYESTPYTNTMPSMSASYNLTDSIIARASASKSITRANPADLRQTQLTINDQSARTASLTNPKLAPWTSNNFDFALEYYLSREAFLSASAFAKDIVGRPGSRITQYTLAQLDALYGFQNLTDAQNGVVTASGGRDKHLVEVTEPISIDSKLKVRGFELTWQQPLDMLPIKGFGFTANYTKTKQTDERPNSPPVAGVPPKTTNLTLYYERGGWSFRVARQSQAKMVTNTGTGINVPGAYQYMNARTQIDLSAGADLKKILGSKYAPSVNFSVWNLTDAVTEQYVQFPAAVFDNYKPGRSFTLSLRSSF</sequence>
<dbReference type="SUPFAM" id="SSF56935">
    <property type="entry name" value="Porins"/>
    <property type="match status" value="1"/>
</dbReference>
<dbReference type="RefSeq" id="WP_347703952.1">
    <property type="nucleotide sequence ID" value="NZ_JBDPZD010000002.1"/>
</dbReference>
<gene>
    <name evidence="9" type="ORF">ABDJ85_06470</name>
</gene>
<dbReference type="EMBL" id="JBDPZD010000002">
    <property type="protein sequence ID" value="MEO3691109.1"/>
    <property type="molecule type" value="Genomic_DNA"/>
</dbReference>
<comment type="similarity">
    <text evidence="2 5">Belongs to the TonB-dependent receptor family.</text>
</comment>
<dbReference type="NCBIfam" id="TIGR01782">
    <property type="entry name" value="TonB-Xanth-Caul"/>
    <property type="match status" value="1"/>
</dbReference>
<keyword evidence="10" id="KW-1185">Reference proteome</keyword>
<keyword evidence="6" id="KW-0732">Signal</keyword>
<evidence type="ECO:0000256" key="6">
    <source>
        <dbReference type="SAM" id="SignalP"/>
    </source>
</evidence>
<evidence type="ECO:0000256" key="1">
    <source>
        <dbReference type="ARBA" id="ARBA00004442"/>
    </source>
</evidence>
<protein>
    <submittedName>
        <fullName evidence="9">TonB-dependent receptor</fullName>
    </submittedName>
</protein>
<name>A0ABV0G059_9BURK</name>
<keyword evidence="4" id="KW-0998">Cell outer membrane</keyword>
<evidence type="ECO:0000313" key="9">
    <source>
        <dbReference type="EMBL" id="MEO3691109.1"/>
    </source>
</evidence>
<feature type="domain" description="TonB-dependent receptor-like beta-barrel" evidence="7">
    <location>
        <begin position="479"/>
        <end position="1008"/>
    </location>
</feature>
<reference evidence="9 10" key="1">
    <citation type="submission" date="2024-05" db="EMBL/GenBank/DDBJ databases">
        <title>Roseateles sp. DJS-2-20 16S ribosomal RNA gene Genome sequencing and assembly.</title>
        <authorList>
            <person name="Woo H."/>
        </authorList>
    </citation>
    <scope>NUCLEOTIDE SEQUENCE [LARGE SCALE GENOMIC DNA]</scope>
    <source>
        <strain evidence="9 10">DJS-2-20</strain>
    </source>
</reference>
<evidence type="ECO:0000259" key="8">
    <source>
        <dbReference type="Pfam" id="PF07715"/>
    </source>
</evidence>
<organism evidence="9 10">
    <name type="scientific">Roseateles paludis</name>
    <dbReference type="NCBI Taxonomy" id="3145238"/>
    <lineage>
        <taxon>Bacteria</taxon>
        <taxon>Pseudomonadati</taxon>
        <taxon>Pseudomonadota</taxon>
        <taxon>Betaproteobacteria</taxon>
        <taxon>Burkholderiales</taxon>
        <taxon>Sphaerotilaceae</taxon>
        <taxon>Roseateles</taxon>
    </lineage>
</organism>
<accession>A0ABV0G059</accession>
<dbReference type="PANTHER" id="PTHR40980">
    <property type="entry name" value="PLUG DOMAIN-CONTAINING PROTEIN"/>
    <property type="match status" value="1"/>
</dbReference>
<keyword evidence="9" id="KW-0675">Receptor</keyword>
<dbReference type="InterPro" id="IPR012910">
    <property type="entry name" value="Plug_dom"/>
</dbReference>
<evidence type="ECO:0000256" key="4">
    <source>
        <dbReference type="ARBA" id="ARBA00023237"/>
    </source>
</evidence>
<feature type="chain" id="PRO_5046199178" evidence="6">
    <location>
        <begin position="35"/>
        <end position="1042"/>
    </location>
</feature>
<dbReference type="PANTHER" id="PTHR40980:SF4">
    <property type="entry name" value="TONB-DEPENDENT RECEPTOR-LIKE BETA-BARREL DOMAIN-CONTAINING PROTEIN"/>
    <property type="match status" value="1"/>
</dbReference>
<dbReference type="InterPro" id="IPR010104">
    <property type="entry name" value="TonB_rcpt_bac"/>
</dbReference>
<comment type="caution">
    <text evidence="9">The sequence shown here is derived from an EMBL/GenBank/DDBJ whole genome shotgun (WGS) entry which is preliminary data.</text>
</comment>
<dbReference type="InterPro" id="IPR036942">
    <property type="entry name" value="Beta-barrel_TonB_sf"/>
</dbReference>
<dbReference type="Pfam" id="PF07715">
    <property type="entry name" value="Plug"/>
    <property type="match status" value="1"/>
</dbReference>
<dbReference type="InterPro" id="IPR037066">
    <property type="entry name" value="Plug_dom_sf"/>
</dbReference>
<proteinExistence type="inferred from homology"/>
<evidence type="ECO:0000256" key="3">
    <source>
        <dbReference type="ARBA" id="ARBA00023136"/>
    </source>
</evidence>
<feature type="domain" description="TonB-dependent receptor plug" evidence="8">
    <location>
        <begin position="71"/>
        <end position="177"/>
    </location>
</feature>
<dbReference type="Gene3D" id="2.40.170.20">
    <property type="entry name" value="TonB-dependent receptor, beta-barrel domain"/>
    <property type="match status" value="1"/>
</dbReference>
<dbReference type="Gene3D" id="2.170.130.10">
    <property type="entry name" value="TonB-dependent receptor, plug domain"/>
    <property type="match status" value="1"/>
</dbReference>
<comment type="subcellular location">
    <subcellularLocation>
        <location evidence="1 5">Cell outer membrane</location>
    </subcellularLocation>
</comment>
<dbReference type="InterPro" id="IPR000531">
    <property type="entry name" value="Beta-barrel_TonB"/>
</dbReference>
<evidence type="ECO:0000313" key="10">
    <source>
        <dbReference type="Proteomes" id="UP001495147"/>
    </source>
</evidence>
<dbReference type="Proteomes" id="UP001495147">
    <property type="component" value="Unassembled WGS sequence"/>
</dbReference>
<evidence type="ECO:0000256" key="5">
    <source>
        <dbReference type="RuleBase" id="RU003357"/>
    </source>
</evidence>
<evidence type="ECO:0000259" key="7">
    <source>
        <dbReference type="Pfam" id="PF00593"/>
    </source>
</evidence>
<dbReference type="Pfam" id="PF00593">
    <property type="entry name" value="TonB_dep_Rec_b-barrel"/>
    <property type="match status" value="1"/>
</dbReference>